<keyword evidence="1" id="KW-1133">Transmembrane helix</keyword>
<keyword evidence="1" id="KW-0812">Transmembrane</keyword>
<feature type="transmembrane region" description="Helical" evidence="1">
    <location>
        <begin position="57"/>
        <end position="76"/>
    </location>
</feature>
<feature type="transmembrane region" description="Helical" evidence="1">
    <location>
        <begin position="7"/>
        <end position="25"/>
    </location>
</feature>
<evidence type="ECO:0000313" key="2">
    <source>
        <dbReference type="EMBL" id="SUD48515.1"/>
    </source>
</evidence>
<proteinExistence type="predicted"/>
<dbReference type="EMBL" id="UGRY01000005">
    <property type="protein sequence ID" value="SUD48515.1"/>
    <property type="molecule type" value="Genomic_DNA"/>
</dbReference>
<protein>
    <submittedName>
        <fullName evidence="2">Domain of uncharacterized function (DUF1772)</fullName>
    </submittedName>
</protein>
<dbReference type="RefSeq" id="WP_051037221.1">
    <property type="nucleotide sequence ID" value="NZ_UGRY01000005.1"/>
</dbReference>
<sequence>MTFKRSIWLWLLVIFVSIQFGGGLYEKLAVIPLWAEAPPEQVLATMQTSGFHKAGRAFWPFVSPVVALLSLICLFVARRAATPLRNWWLAGAAIMTLSSISTYAYFATQMLVFQNGGDDWDADRVESFVGLWTTLNYPRMVLAAVGWLCLLRALSLSGVAGAGDRRPLSATAA</sequence>
<dbReference type="AlphaFoldDB" id="A0A379JJ63"/>
<gene>
    <name evidence="2" type="ORF">NCTC1934_05850</name>
</gene>
<feature type="transmembrane region" description="Helical" evidence="1">
    <location>
        <begin position="88"/>
        <end position="106"/>
    </location>
</feature>
<accession>A0A379JJ63</accession>
<dbReference type="OrthoDB" id="4548009at2"/>
<name>A0A379JJ63_9NOCA</name>
<keyword evidence="1" id="KW-0472">Membrane</keyword>
<feature type="transmembrane region" description="Helical" evidence="1">
    <location>
        <begin position="140"/>
        <end position="160"/>
    </location>
</feature>
<keyword evidence="3" id="KW-1185">Reference proteome</keyword>
<organism evidence="2 3">
    <name type="scientific">Nocardia otitidiscaviarum</name>
    <dbReference type="NCBI Taxonomy" id="1823"/>
    <lineage>
        <taxon>Bacteria</taxon>
        <taxon>Bacillati</taxon>
        <taxon>Actinomycetota</taxon>
        <taxon>Actinomycetes</taxon>
        <taxon>Mycobacteriales</taxon>
        <taxon>Nocardiaceae</taxon>
        <taxon>Nocardia</taxon>
    </lineage>
</organism>
<evidence type="ECO:0000313" key="3">
    <source>
        <dbReference type="Proteomes" id="UP000255467"/>
    </source>
</evidence>
<dbReference type="Proteomes" id="UP000255467">
    <property type="component" value="Unassembled WGS sequence"/>
</dbReference>
<evidence type="ECO:0000256" key="1">
    <source>
        <dbReference type="SAM" id="Phobius"/>
    </source>
</evidence>
<reference evidence="2 3" key="1">
    <citation type="submission" date="2018-06" db="EMBL/GenBank/DDBJ databases">
        <authorList>
            <consortium name="Pathogen Informatics"/>
            <person name="Doyle S."/>
        </authorList>
    </citation>
    <scope>NUCLEOTIDE SEQUENCE [LARGE SCALE GENOMIC DNA]</scope>
    <source>
        <strain evidence="2 3">NCTC1934</strain>
    </source>
</reference>